<reference evidence="4 5" key="1">
    <citation type="journal article" date="2013" name="PLoS Genet.">
        <title>Distinctive expansion of potential virulence genes in the genome of the oomycete fish pathogen Saprolegnia parasitica.</title>
        <authorList>
            <person name="Jiang R.H."/>
            <person name="de Bruijn I."/>
            <person name="Haas B.J."/>
            <person name="Belmonte R."/>
            <person name="Lobach L."/>
            <person name="Christie J."/>
            <person name="van den Ackerveken G."/>
            <person name="Bottin A."/>
            <person name="Bulone V."/>
            <person name="Diaz-Moreno S.M."/>
            <person name="Dumas B."/>
            <person name="Fan L."/>
            <person name="Gaulin E."/>
            <person name="Govers F."/>
            <person name="Grenville-Briggs L.J."/>
            <person name="Horner N.R."/>
            <person name="Levin J.Z."/>
            <person name="Mammella M."/>
            <person name="Meijer H.J."/>
            <person name="Morris P."/>
            <person name="Nusbaum C."/>
            <person name="Oome S."/>
            <person name="Phillips A.J."/>
            <person name="van Rooyen D."/>
            <person name="Rzeszutek E."/>
            <person name="Saraiva M."/>
            <person name="Secombes C.J."/>
            <person name="Seidl M.F."/>
            <person name="Snel B."/>
            <person name="Stassen J.H."/>
            <person name="Sykes S."/>
            <person name="Tripathy S."/>
            <person name="van den Berg H."/>
            <person name="Vega-Arreguin J.C."/>
            <person name="Wawra S."/>
            <person name="Young S.K."/>
            <person name="Zeng Q."/>
            <person name="Dieguez-Uribeondo J."/>
            <person name="Russ C."/>
            <person name="Tyler B.M."/>
            <person name="van West P."/>
        </authorList>
    </citation>
    <scope>NUCLEOTIDE SEQUENCE [LARGE SCALE GENOMIC DNA]</scope>
    <source>
        <strain evidence="4 5">CBS 223.65</strain>
    </source>
</reference>
<keyword evidence="2" id="KW-1133">Transmembrane helix</keyword>
<evidence type="ECO:0000313" key="5">
    <source>
        <dbReference type="Proteomes" id="UP000030745"/>
    </source>
</evidence>
<evidence type="ECO:0000256" key="3">
    <source>
        <dbReference type="SAM" id="SignalP"/>
    </source>
</evidence>
<dbReference type="Proteomes" id="UP000030745">
    <property type="component" value="Unassembled WGS sequence"/>
</dbReference>
<protein>
    <submittedName>
        <fullName evidence="4">Uncharacterized protein</fullName>
    </submittedName>
</protein>
<dbReference type="EMBL" id="KK583213">
    <property type="protein sequence ID" value="KDO28139.1"/>
    <property type="molecule type" value="Genomic_DNA"/>
</dbReference>
<feature type="region of interest" description="Disordered" evidence="1">
    <location>
        <begin position="272"/>
        <end position="348"/>
    </location>
</feature>
<feature type="signal peptide" evidence="3">
    <location>
        <begin position="1"/>
        <end position="27"/>
    </location>
</feature>
<feature type="transmembrane region" description="Helical" evidence="2">
    <location>
        <begin position="150"/>
        <end position="171"/>
    </location>
</feature>
<feature type="compositionally biased region" description="Polar residues" evidence="1">
    <location>
        <begin position="311"/>
        <end position="340"/>
    </location>
</feature>
<evidence type="ECO:0000256" key="1">
    <source>
        <dbReference type="SAM" id="MobiDB-lite"/>
    </source>
</evidence>
<keyword evidence="5" id="KW-1185">Reference proteome</keyword>
<dbReference type="AlphaFoldDB" id="A0A067CBK6"/>
<dbReference type="VEuPathDB" id="FungiDB:SPRG_20300"/>
<evidence type="ECO:0000256" key="2">
    <source>
        <dbReference type="SAM" id="Phobius"/>
    </source>
</evidence>
<dbReference type="KEGG" id="spar:SPRG_20300"/>
<name>A0A067CBK6_SAPPC</name>
<accession>A0A067CBK6</accession>
<keyword evidence="3" id="KW-0732">Signal</keyword>
<proteinExistence type="predicted"/>
<organism evidence="4 5">
    <name type="scientific">Saprolegnia parasitica (strain CBS 223.65)</name>
    <dbReference type="NCBI Taxonomy" id="695850"/>
    <lineage>
        <taxon>Eukaryota</taxon>
        <taxon>Sar</taxon>
        <taxon>Stramenopiles</taxon>
        <taxon>Oomycota</taxon>
        <taxon>Saprolegniomycetes</taxon>
        <taxon>Saprolegniales</taxon>
        <taxon>Saprolegniaceae</taxon>
        <taxon>Saprolegnia</taxon>
    </lineage>
</organism>
<keyword evidence="2" id="KW-0812">Transmembrane</keyword>
<dbReference type="OrthoDB" id="70396at2759"/>
<keyword evidence="2" id="KW-0472">Membrane</keyword>
<dbReference type="GeneID" id="24141485"/>
<gene>
    <name evidence="4" type="ORF">SPRG_20300</name>
</gene>
<evidence type="ECO:0000313" key="4">
    <source>
        <dbReference type="EMBL" id="KDO28139.1"/>
    </source>
</evidence>
<sequence>MPTSVRTIRNAATFAAVVYLLVQLTLSPPHGSNDTVNLNLTPQDATFVQQCTRYCDHHQVRRARCDDDPMLLCENLCVDLQANMSYHSSMWGSSTLLAACDAACTASSPQFCQGQVSHIALCEAAAIARAQHDKQDLGDVYVALQASPSIVSVLLLIVISTTDILVAIAAYKASLFETSDATFEPDSLDATASLVRKALRAAESPEHVLIVSKTAFEVRSLLFDNSCDQALGVILALQFLSCVIHVCAKKSLVQFPTITIDFGQPAHDQKFAGTADQKNQGPPHALDTATTATTGQSRTDSNYDKRIPPIETTNQAPHQPTTQSHCEVQSQTTLPPTQVSPVPPTAKPLSRLARFGIGK</sequence>
<feature type="chain" id="PRO_5001634343" evidence="3">
    <location>
        <begin position="28"/>
        <end position="359"/>
    </location>
</feature>
<dbReference type="RefSeq" id="XP_012201277.1">
    <property type="nucleotide sequence ID" value="XM_012345887.1"/>
</dbReference>